<dbReference type="EMBL" id="BDRX01000059">
    <property type="protein sequence ID" value="GBF95055.1"/>
    <property type="molecule type" value="Genomic_DNA"/>
</dbReference>
<dbReference type="Proteomes" id="UP000247498">
    <property type="component" value="Unassembled WGS sequence"/>
</dbReference>
<dbReference type="GO" id="GO:0052757">
    <property type="term" value="F:chondroitin hydrolase activity"/>
    <property type="evidence" value="ECO:0007669"/>
    <property type="project" value="TreeGrafter"/>
</dbReference>
<evidence type="ECO:0000313" key="5">
    <source>
        <dbReference type="EMBL" id="GBF95055.1"/>
    </source>
</evidence>
<dbReference type="STRING" id="307507.A0A2V0PD82"/>
<comment type="caution">
    <text evidence="5">The sequence shown here is derived from an EMBL/GenBank/DDBJ whole genome shotgun (WGS) entry which is preliminary data.</text>
</comment>
<dbReference type="InterPro" id="IPR052369">
    <property type="entry name" value="UG_Glycosaminoglycan_Hydrolase"/>
</dbReference>
<dbReference type="SUPFAM" id="SSF48208">
    <property type="entry name" value="Six-hairpin glycosidases"/>
    <property type="match status" value="1"/>
</dbReference>
<name>A0A2V0PD82_9CHLO</name>
<dbReference type="PANTHER" id="PTHR36845:SF1">
    <property type="entry name" value="HYDROLASE, PUTATIVE (AFU_ORTHOLOGUE AFUA_7G05090)-RELATED"/>
    <property type="match status" value="1"/>
</dbReference>
<evidence type="ECO:0000256" key="4">
    <source>
        <dbReference type="SAM" id="SignalP"/>
    </source>
</evidence>
<sequence length="490" mass="53724">MAGSQRAAPLLRPQQLVFLGLLLLLYRSPALAAKSSETCGVARPCSLSAAGCDAEVESYKGATTPEIIARVLAVAEAQARATVKNTTTDQFPYTGKRNVSDGWTHTSAHAWTSGFFPGVLWQLHNLTGRAEWREQAERWTRPLANLQRDWALQHDFGFVYLPSFGEMWKATKSEEAKKQVLAAAEATAWAFNPATNSTRTFEGWDAPGATGKFRQAVIMDHMVNIEVLIEGARLGGPRSWLDDSPDDWIDMAVRHARTVRKNHVRPDGSTYHVVEYHPVRGTVNKRYTYQGYADNSTWSRGQSWAMLGFATMYAATRLPEFRLAAEFVGEKWLSLLEAQEGPASGQWIPKWDFNSPHEPEHNGPLDTSAAAVAALAFLKLAEADPSLPSSRRYLCAAVSTLRALGSDENLATPSPKGGPLLLHATANRPSNLGLDVGLVFGDYYLLEALEVCRRVQGCARPDAAAGQARFPKRPSRAERAALRRGGGPKP</sequence>
<evidence type="ECO:0000313" key="6">
    <source>
        <dbReference type="Proteomes" id="UP000247498"/>
    </source>
</evidence>
<keyword evidence="4" id="KW-0732">Signal</keyword>
<dbReference type="AlphaFoldDB" id="A0A2V0PD82"/>
<organism evidence="5 6">
    <name type="scientific">Raphidocelis subcapitata</name>
    <dbReference type="NCBI Taxonomy" id="307507"/>
    <lineage>
        <taxon>Eukaryota</taxon>
        <taxon>Viridiplantae</taxon>
        <taxon>Chlorophyta</taxon>
        <taxon>core chlorophytes</taxon>
        <taxon>Chlorophyceae</taxon>
        <taxon>CS clade</taxon>
        <taxon>Sphaeropleales</taxon>
        <taxon>Selenastraceae</taxon>
        <taxon>Raphidocelis</taxon>
    </lineage>
</organism>
<dbReference type="Gene3D" id="1.50.10.10">
    <property type="match status" value="1"/>
</dbReference>
<feature type="chain" id="PRO_5015869000" evidence="4">
    <location>
        <begin position="33"/>
        <end position="490"/>
    </location>
</feature>
<proteinExistence type="inferred from homology"/>
<dbReference type="InterPro" id="IPR008928">
    <property type="entry name" value="6-hairpin_glycosidase_sf"/>
</dbReference>
<dbReference type="GO" id="GO:0000272">
    <property type="term" value="P:polysaccharide catabolic process"/>
    <property type="evidence" value="ECO:0007669"/>
    <property type="project" value="TreeGrafter"/>
</dbReference>
<comment type="similarity">
    <text evidence="2">Belongs to the glycosyl hydrolase 88 family.</text>
</comment>
<feature type="signal peptide" evidence="4">
    <location>
        <begin position="1"/>
        <end position="32"/>
    </location>
</feature>
<dbReference type="OrthoDB" id="543872at2759"/>
<dbReference type="InParanoid" id="A0A2V0PD82"/>
<feature type="region of interest" description="Disordered" evidence="3">
    <location>
        <begin position="462"/>
        <end position="490"/>
    </location>
</feature>
<dbReference type="PANTHER" id="PTHR36845">
    <property type="entry name" value="HYDROLASE, PUTATIVE (AFU_ORTHOLOGUE AFUA_7G05090)-RELATED"/>
    <property type="match status" value="1"/>
</dbReference>
<dbReference type="InterPro" id="IPR012341">
    <property type="entry name" value="6hp_glycosidase-like_sf"/>
</dbReference>
<gene>
    <name evidence="5" type="ORF">Rsub_07556</name>
</gene>
<reference evidence="5 6" key="1">
    <citation type="journal article" date="2018" name="Sci. Rep.">
        <title>Raphidocelis subcapitata (=Pseudokirchneriella subcapitata) provides an insight into genome evolution and environmental adaptations in the Sphaeropleales.</title>
        <authorList>
            <person name="Suzuki S."/>
            <person name="Yamaguchi H."/>
            <person name="Nakajima N."/>
            <person name="Kawachi M."/>
        </authorList>
    </citation>
    <scope>NUCLEOTIDE SEQUENCE [LARGE SCALE GENOMIC DNA]</scope>
    <source>
        <strain evidence="5 6">NIES-35</strain>
    </source>
</reference>
<evidence type="ECO:0000256" key="2">
    <source>
        <dbReference type="ARBA" id="ARBA00038358"/>
    </source>
</evidence>
<keyword evidence="1 5" id="KW-0378">Hydrolase</keyword>
<protein>
    <submittedName>
        <fullName evidence="5">Glucuronyl hydrolase</fullName>
    </submittedName>
</protein>
<evidence type="ECO:0000256" key="1">
    <source>
        <dbReference type="ARBA" id="ARBA00022801"/>
    </source>
</evidence>
<evidence type="ECO:0000256" key="3">
    <source>
        <dbReference type="SAM" id="MobiDB-lite"/>
    </source>
</evidence>
<accession>A0A2V0PD82</accession>
<keyword evidence="6" id="KW-1185">Reference proteome</keyword>